<accession>T1A2P8</accession>
<dbReference type="PANTHER" id="PTHR43252:SF2">
    <property type="entry name" value="TRANSCRIPTION REGULATOR, PADR-LIKE FAMILY"/>
    <property type="match status" value="1"/>
</dbReference>
<evidence type="ECO:0000313" key="2">
    <source>
        <dbReference type="EMBL" id="EQD51177.1"/>
    </source>
</evidence>
<gene>
    <name evidence="2" type="ORF">B2A_07002</name>
</gene>
<dbReference type="EMBL" id="AUZZ01005007">
    <property type="protein sequence ID" value="EQD51177.1"/>
    <property type="molecule type" value="Genomic_DNA"/>
</dbReference>
<dbReference type="InterPro" id="IPR036388">
    <property type="entry name" value="WH-like_DNA-bd_sf"/>
</dbReference>
<reference evidence="2" key="1">
    <citation type="submission" date="2013-08" db="EMBL/GenBank/DDBJ databases">
        <authorList>
            <person name="Mendez C."/>
            <person name="Richter M."/>
            <person name="Ferrer M."/>
            <person name="Sanchez J."/>
        </authorList>
    </citation>
    <scope>NUCLEOTIDE SEQUENCE</scope>
</reference>
<evidence type="ECO:0000259" key="1">
    <source>
        <dbReference type="Pfam" id="PF03551"/>
    </source>
</evidence>
<name>T1A2P8_9ZZZZ</name>
<dbReference type="InterPro" id="IPR036390">
    <property type="entry name" value="WH_DNA-bd_sf"/>
</dbReference>
<dbReference type="Pfam" id="PF03551">
    <property type="entry name" value="PadR"/>
    <property type="match status" value="1"/>
</dbReference>
<reference evidence="2" key="2">
    <citation type="journal article" date="2014" name="ISME J.">
        <title>Microbial stratification in low pH oxic and suboxic macroscopic growths along an acid mine drainage.</title>
        <authorList>
            <person name="Mendez-Garcia C."/>
            <person name="Mesa V."/>
            <person name="Sprenger R.R."/>
            <person name="Richter M."/>
            <person name="Diez M.S."/>
            <person name="Solano J."/>
            <person name="Bargiela R."/>
            <person name="Golyshina O.V."/>
            <person name="Manteca A."/>
            <person name="Ramos J.L."/>
            <person name="Gallego J.R."/>
            <person name="Llorente I."/>
            <person name="Martins Dos Santos V.A."/>
            <person name="Jensen O.N."/>
            <person name="Pelaez A.I."/>
            <person name="Sanchez J."/>
            <person name="Ferrer M."/>
        </authorList>
    </citation>
    <scope>NUCLEOTIDE SEQUENCE</scope>
</reference>
<comment type="caution">
    <text evidence="2">The sequence shown here is derived from an EMBL/GenBank/DDBJ whole genome shotgun (WGS) entry which is preliminary data.</text>
</comment>
<dbReference type="AlphaFoldDB" id="T1A2P8"/>
<protein>
    <submittedName>
        <fullName evidence="2">Protein containing Transcriptional regulator PadR</fullName>
    </submittedName>
</protein>
<dbReference type="PANTHER" id="PTHR43252">
    <property type="entry name" value="TRANSCRIPTIONAL REGULATOR YQJI"/>
    <property type="match status" value="1"/>
</dbReference>
<proteinExistence type="predicted"/>
<dbReference type="SUPFAM" id="SSF46785">
    <property type="entry name" value="Winged helix' DNA-binding domain"/>
    <property type="match status" value="1"/>
</dbReference>
<dbReference type="InterPro" id="IPR005149">
    <property type="entry name" value="Tscrpt_reg_PadR_N"/>
</dbReference>
<organism evidence="2">
    <name type="scientific">mine drainage metagenome</name>
    <dbReference type="NCBI Taxonomy" id="410659"/>
    <lineage>
        <taxon>unclassified sequences</taxon>
        <taxon>metagenomes</taxon>
        <taxon>ecological metagenomes</taxon>
    </lineage>
</organism>
<sequence length="163" mass="18324">MYALSVMAREGPVHGYGLSERIAQRTEGTWRPGPGAVYPALRRLEELGFAVGRREGARRRYAITARGRALLRQLAARRAERAGSVPDTTVLWMEIVGESDRGRYLLRHLRRHLDQAARYAESLTGTPAGVSFVREADVEFERFRSRAGRAPRRPPRDARGGRA</sequence>
<dbReference type="Gene3D" id="1.10.10.10">
    <property type="entry name" value="Winged helix-like DNA-binding domain superfamily/Winged helix DNA-binding domain"/>
    <property type="match status" value="1"/>
</dbReference>
<feature type="domain" description="Transcription regulator PadR N-terminal" evidence="1">
    <location>
        <begin position="4"/>
        <end position="72"/>
    </location>
</feature>